<dbReference type="InterPro" id="IPR008258">
    <property type="entry name" value="Transglycosylase_SLT_dom_1"/>
</dbReference>
<dbReference type="STRING" id="1236220.SAMN04488112_11064"/>
<feature type="domain" description="Transglycosylase SLT" evidence="1">
    <location>
        <begin position="57"/>
        <end position="165"/>
    </location>
</feature>
<dbReference type="PANTHER" id="PTHR37423:SF5">
    <property type="entry name" value="SOLUBLE LYTIC MUREIN TRANSGLYCOSYLASE"/>
    <property type="match status" value="1"/>
</dbReference>
<dbReference type="InterPro" id="IPR023346">
    <property type="entry name" value="Lysozyme-like_dom_sf"/>
</dbReference>
<reference evidence="2 3" key="1">
    <citation type="submission" date="2016-10" db="EMBL/GenBank/DDBJ databases">
        <authorList>
            <person name="de Groot N.N."/>
        </authorList>
    </citation>
    <scope>NUCLEOTIDE SEQUENCE [LARGE SCALE GENOMIC DNA]</scope>
    <source>
        <strain evidence="2 3">DSM 45514</strain>
    </source>
</reference>
<dbReference type="OrthoDB" id="9815002at2"/>
<evidence type="ECO:0000313" key="3">
    <source>
        <dbReference type="Proteomes" id="UP000199387"/>
    </source>
</evidence>
<evidence type="ECO:0000313" key="2">
    <source>
        <dbReference type="EMBL" id="SDC56832.1"/>
    </source>
</evidence>
<dbReference type="EMBL" id="FMZA01000010">
    <property type="protein sequence ID" value="SDC56832.1"/>
    <property type="molecule type" value="Genomic_DNA"/>
</dbReference>
<accession>A0A1G6MMV8</accession>
<dbReference type="PANTHER" id="PTHR37423">
    <property type="entry name" value="SOLUBLE LYTIC MUREIN TRANSGLYCOSYLASE-RELATED"/>
    <property type="match status" value="1"/>
</dbReference>
<dbReference type="SUPFAM" id="SSF53955">
    <property type="entry name" value="Lysozyme-like"/>
    <property type="match status" value="1"/>
</dbReference>
<gene>
    <name evidence="2" type="ORF">SAMN04488112_11064</name>
</gene>
<dbReference type="RefSeq" id="WP_091569925.1">
    <property type="nucleotide sequence ID" value="NZ_FMZA01000010.1"/>
</dbReference>
<keyword evidence="3" id="KW-1185">Reference proteome</keyword>
<dbReference type="CDD" id="cd16896">
    <property type="entry name" value="LT_Slt70-like"/>
    <property type="match status" value="1"/>
</dbReference>
<proteinExistence type="predicted"/>
<protein>
    <submittedName>
        <fullName evidence="2">Soluble lytic murein transglycosylase</fullName>
    </submittedName>
</protein>
<dbReference type="Pfam" id="PF01464">
    <property type="entry name" value="SLT"/>
    <property type="match status" value="1"/>
</dbReference>
<name>A0A1G6MMV8_9BACL</name>
<evidence type="ECO:0000259" key="1">
    <source>
        <dbReference type="Pfam" id="PF01464"/>
    </source>
</evidence>
<dbReference type="Proteomes" id="UP000199387">
    <property type="component" value="Unassembled WGS sequence"/>
</dbReference>
<dbReference type="Gene3D" id="1.10.530.10">
    <property type="match status" value="1"/>
</dbReference>
<sequence length="211" mass="24097">MANSGIQKWIRPAIAALPSKRKLGLAFILLLVFLVVATPLFNRWMYPLNYEEKILYSAETTGADPFLVMAIIRVESKFKPDVESHAGAQGLMQLTPNTVEWVVERGKFSPAFKDEVHDPAINIHMGSWYISGLLKEFDGNKIAAIAAYNAGPGNVKKWLEEGRWDGTRRNLGQIPFGETRHYVQRVVFFQQKYRALYSHLIKERDTFTRPQ</sequence>
<dbReference type="AlphaFoldDB" id="A0A1G6MMV8"/>
<organism evidence="2 3">
    <name type="scientific">Melghirimyces thermohalophilus</name>
    <dbReference type="NCBI Taxonomy" id="1236220"/>
    <lineage>
        <taxon>Bacteria</taxon>
        <taxon>Bacillati</taxon>
        <taxon>Bacillota</taxon>
        <taxon>Bacilli</taxon>
        <taxon>Bacillales</taxon>
        <taxon>Thermoactinomycetaceae</taxon>
        <taxon>Melghirimyces</taxon>
    </lineage>
</organism>